<evidence type="ECO:0000256" key="2">
    <source>
        <dbReference type="ARBA" id="ARBA00022475"/>
    </source>
</evidence>
<reference evidence="7 8" key="1">
    <citation type="submission" date="2023-03" db="EMBL/GenBank/DDBJ databases">
        <title>Description of Hydrogenimonas sp. ISO32.</title>
        <authorList>
            <person name="Mino S."/>
            <person name="Fukazawa S."/>
            <person name="Sawabe T."/>
        </authorList>
    </citation>
    <scope>NUCLEOTIDE SEQUENCE [LARGE SCALE GENOMIC DNA]</scope>
    <source>
        <strain evidence="7 8">ISO32</strain>
    </source>
</reference>
<evidence type="ECO:0000256" key="3">
    <source>
        <dbReference type="ARBA" id="ARBA00022692"/>
    </source>
</evidence>
<keyword evidence="4 6" id="KW-1133">Transmembrane helix</keyword>
<keyword evidence="5 6" id="KW-0472">Membrane</keyword>
<feature type="transmembrane region" description="Helical" evidence="6">
    <location>
        <begin position="250"/>
        <end position="268"/>
    </location>
</feature>
<dbReference type="InterPro" id="IPR003841">
    <property type="entry name" value="Na/Pi_transpt"/>
</dbReference>
<evidence type="ECO:0000256" key="5">
    <source>
        <dbReference type="ARBA" id="ARBA00023136"/>
    </source>
</evidence>
<evidence type="ECO:0000256" key="6">
    <source>
        <dbReference type="SAM" id="Phobius"/>
    </source>
</evidence>
<feature type="transmembrane region" description="Helical" evidence="6">
    <location>
        <begin position="215"/>
        <end position="238"/>
    </location>
</feature>
<dbReference type="Pfam" id="PF02690">
    <property type="entry name" value="Na_Pi_cotrans"/>
    <property type="match status" value="2"/>
</dbReference>
<evidence type="ECO:0000256" key="1">
    <source>
        <dbReference type="ARBA" id="ARBA00004651"/>
    </source>
</evidence>
<dbReference type="EMBL" id="AP027370">
    <property type="protein sequence ID" value="BDY11724.1"/>
    <property type="molecule type" value="Genomic_DNA"/>
</dbReference>
<gene>
    <name evidence="7" type="ORF">HCR_00360</name>
</gene>
<evidence type="ECO:0008006" key="9">
    <source>
        <dbReference type="Google" id="ProtNLM"/>
    </source>
</evidence>
<evidence type="ECO:0000313" key="7">
    <source>
        <dbReference type="EMBL" id="BDY11724.1"/>
    </source>
</evidence>
<keyword evidence="8" id="KW-1185">Reference proteome</keyword>
<proteinExistence type="predicted"/>
<name>A0ABM8FHI8_9BACT</name>
<feature type="transmembrane region" description="Helical" evidence="6">
    <location>
        <begin position="86"/>
        <end position="108"/>
    </location>
</feature>
<evidence type="ECO:0000313" key="8">
    <source>
        <dbReference type="Proteomes" id="UP001321445"/>
    </source>
</evidence>
<feature type="transmembrane region" description="Helical" evidence="6">
    <location>
        <begin position="178"/>
        <end position="203"/>
    </location>
</feature>
<dbReference type="Proteomes" id="UP001321445">
    <property type="component" value="Chromosome"/>
</dbReference>
<feature type="transmembrane region" description="Helical" evidence="6">
    <location>
        <begin position="6"/>
        <end position="25"/>
    </location>
</feature>
<dbReference type="PANTHER" id="PTHR10010:SF46">
    <property type="entry name" value="SODIUM-DEPENDENT PHOSPHATE TRANSPORT PROTEIN 2B"/>
    <property type="match status" value="1"/>
</dbReference>
<accession>A0ABM8FHI8</accession>
<organism evidence="7 8">
    <name type="scientific">Hydrogenimonas cancrithermarum</name>
    <dbReference type="NCBI Taxonomy" id="2993563"/>
    <lineage>
        <taxon>Bacteria</taxon>
        <taxon>Pseudomonadati</taxon>
        <taxon>Campylobacterota</taxon>
        <taxon>Epsilonproteobacteria</taxon>
        <taxon>Campylobacterales</taxon>
        <taxon>Hydrogenimonadaceae</taxon>
        <taxon>Hydrogenimonas</taxon>
    </lineage>
</organism>
<dbReference type="NCBIfam" id="NF037997">
    <property type="entry name" value="Na_Pi_symport"/>
    <property type="match status" value="1"/>
</dbReference>
<keyword evidence="2" id="KW-1003">Cell membrane</keyword>
<dbReference type="PANTHER" id="PTHR10010">
    <property type="entry name" value="SOLUTE CARRIER FAMILY 34 SODIUM PHOSPHATE , MEMBER 2-RELATED"/>
    <property type="match status" value="1"/>
</dbReference>
<evidence type="ECO:0000256" key="4">
    <source>
        <dbReference type="ARBA" id="ARBA00022989"/>
    </source>
</evidence>
<feature type="transmembrane region" description="Helical" evidence="6">
    <location>
        <begin position="52"/>
        <end position="80"/>
    </location>
</feature>
<sequence>MMEQLKLFIEAFSGLGLFLFGMIYLETQIKASAGRAFKRWVRYMTDTHAKSLLAGLGATAILQSSSVVTLMALSLIGAGLMNLESAISVIFGANIGTTVTAWIVGLVGFKMDIRILSYAFVGIGGLGSVLLEDGSRWRSTLNAMVGFGLIFMGLEGMKESFSGFAESFDLGEYRFESLYWYALIGFGVTAVIQSSSASIAIIQSALFAHIVGFEAAAAFVVGSNVGTTVTAMLGAIGGSPDKKRTALAHFLFNVSTGIVALAALKPLILLVDMVLPAADAVIRIALLHTIFNILGVLLWYPFIGLLAKWLKRFFKREKEHVTHYIHDVSTDLPDVAIDALVKEIAHLVDEVQNFALFAINIPPEKALKEGVPVDKLLDTFDENMQLSYHRLYAHIRRIEGEVFRFITELSRQQMDEMLKQKLDKAARTTTYLATAAKAIKDMLHDLDRWYDGESNEEQAFLRNLRYQILKSVQAFHKAYDGDEKAYEEMENFYKRIAESYRNSLELIADIAKNRAIASEMTTIAINDLHLSKSFSKSLRNVLKELQVLKGAVS</sequence>
<keyword evidence="3 6" id="KW-0812">Transmembrane</keyword>
<feature type="transmembrane region" description="Helical" evidence="6">
    <location>
        <begin position="280"/>
        <end position="307"/>
    </location>
</feature>
<feature type="transmembrane region" description="Helical" evidence="6">
    <location>
        <begin position="115"/>
        <end position="131"/>
    </location>
</feature>
<protein>
    <recommendedName>
        <fullName evidence="9">Phosphate:Na+ symporter</fullName>
    </recommendedName>
</protein>
<comment type="subcellular location">
    <subcellularLocation>
        <location evidence="1">Cell membrane</location>
        <topology evidence="1">Multi-pass membrane protein</topology>
    </subcellularLocation>
</comment>